<keyword evidence="4" id="KW-0949">S-adenosyl-L-methionine</keyword>
<gene>
    <name evidence="6" type="ORF">DWU98_09750</name>
</gene>
<sequence length="296" mass="33641">MATQSDISYHYDVDNAFYELFLDKAHMAYSCGVWDGATNLEHAQQQKLARIATFANVGATHRVMDVGCGWGGLIRYALDQRGAASAVGLTLSTDQFNYITQGAREDIAVELRSWADYPVPTEKFDAVMSVGAFEHFASMEDRTRNEHRTIYRKFFQWCSDISVDNASLGLQTIITNRLPRDLSEVRDVRFLLEDVFKGSVLPSVDDVLMSCNGIYEATELRRIGKDYARTLREWKARLIENRTVVVERYGEDLFMHYDRYFDAAERGFSSGLVDLLQISLRKKPAAQARLARVCQG</sequence>
<dbReference type="GO" id="GO:0008168">
    <property type="term" value="F:methyltransferase activity"/>
    <property type="evidence" value="ECO:0007669"/>
    <property type="project" value="UniProtKB-KW"/>
</dbReference>
<dbReference type="EMBL" id="QRBE01000004">
    <property type="protein sequence ID" value="RDS82299.1"/>
    <property type="molecule type" value="Genomic_DNA"/>
</dbReference>
<dbReference type="PIRSF" id="PIRSF003085">
    <property type="entry name" value="CMAS"/>
    <property type="match status" value="1"/>
</dbReference>
<evidence type="ECO:0000256" key="2">
    <source>
        <dbReference type="ARBA" id="ARBA00022603"/>
    </source>
</evidence>
<dbReference type="GO" id="GO:0032259">
    <property type="term" value="P:methylation"/>
    <property type="evidence" value="ECO:0007669"/>
    <property type="project" value="UniProtKB-KW"/>
</dbReference>
<comment type="caution">
    <text evidence="6">The sequence shown here is derived from an EMBL/GenBank/DDBJ whole genome shotgun (WGS) entry which is preliminary data.</text>
</comment>
<dbReference type="Gene3D" id="3.40.50.150">
    <property type="entry name" value="Vaccinia Virus protein VP39"/>
    <property type="match status" value="1"/>
</dbReference>
<keyword evidence="2 6" id="KW-0489">Methyltransferase</keyword>
<comment type="similarity">
    <text evidence="1">Belongs to the CFA/CMAS family.</text>
</comment>
<dbReference type="InterPro" id="IPR029063">
    <property type="entry name" value="SAM-dependent_MTases_sf"/>
</dbReference>
<evidence type="ECO:0000313" key="7">
    <source>
        <dbReference type="Proteomes" id="UP000254258"/>
    </source>
</evidence>
<evidence type="ECO:0000256" key="5">
    <source>
        <dbReference type="ARBA" id="ARBA00023098"/>
    </source>
</evidence>
<proteinExistence type="inferred from homology"/>
<dbReference type="RefSeq" id="WP_115495359.1">
    <property type="nucleotide sequence ID" value="NZ_QRBE01000004.1"/>
</dbReference>
<keyword evidence="3 6" id="KW-0808">Transferase</keyword>
<evidence type="ECO:0000256" key="3">
    <source>
        <dbReference type="ARBA" id="ARBA00022679"/>
    </source>
</evidence>
<evidence type="ECO:0000256" key="4">
    <source>
        <dbReference type="ARBA" id="ARBA00022691"/>
    </source>
</evidence>
<dbReference type="InterPro" id="IPR003333">
    <property type="entry name" value="CMAS"/>
</dbReference>
<name>A0A370X1L9_9GAMM</name>
<evidence type="ECO:0000256" key="1">
    <source>
        <dbReference type="ARBA" id="ARBA00010815"/>
    </source>
</evidence>
<dbReference type="AlphaFoldDB" id="A0A370X1L9"/>
<dbReference type="Pfam" id="PF02353">
    <property type="entry name" value="CMAS"/>
    <property type="match status" value="1"/>
</dbReference>
<dbReference type="InterPro" id="IPR050723">
    <property type="entry name" value="CFA/CMAS"/>
</dbReference>
<dbReference type="PANTHER" id="PTHR43667">
    <property type="entry name" value="CYCLOPROPANE-FATTY-ACYL-PHOSPHOLIPID SYNTHASE"/>
    <property type="match status" value="1"/>
</dbReference>
<accession>A0A370X1L9</accession>
<dbReference type="SUPFAM" id="SSF53335">
    <property type="entry name" value="S-adenosyl-L-methionine-dependent methyltransferases"/>
    <property type="match status" value="1"/>
</dbReference>
<evidence type="ECO:0000313" key="6">
    <source>
        <dbReference type="EMBL" id="RDS82299.1"/>
    </source>
</evidence>
<reference evidence="6 7" key="1">
    <citation type="submission" date="2018-07" db="EMBL/GenBank/DDBJ databases">
        <title>Dyella monticola sp. nov. and Dyella psychrodurans sp. nov. isolated from monsoon evergreen broad-leaved forest soil of Dinghu Mountain, China.</title>
        <authorList>
            <person name="Gao Z."/>
            <person name="Qiu L."/>
        </authorList>
    </citation>
    <scope>NUCLEOTIDE SEQUENCE [LARGE SCALE GENOMIC DNA]</scope>
    <source>
        <strain evidence="6 7">4G-K06</strain>
    </source>
</reference>
<dbReference type="GO" id="GO:0008610">
    <property type="term" value="P:lipid biosynthetic process"/>
    <property type="evidence" value="ECO:0007669"/>
    <property type="project" value="InterPro"/>
</dbReference>
<protein>
    <submittedName>
        <fullName evidence="6">Class I SAM-dependent methyltransferase</fullName>
    </submittedName>
</protein>
<dbReference type="Proteomes" id="UP000254258">
    <property type="component" value="Unassembled WGS sequence"/>
</dbReference>
<organism evidence="6 7">
    <name type="scientific">Dyella monticola</name>
    <dbReference type="NCBI Taxonomy" id="1927958"/>
    <lineage>
        <taxon>Bacteria</taxon>
        <taxon>Pseudomonadati</taxon>
        <taxon>Pseudomonadota</taxon>
        <taxon>Gammaproteobacteria</taxon>
        <taxon>Lysobacterales</taxon>
        <taxon>Rhodanobacteraceae</taxon>
        <taxon>Dyella</taxon>
    </lineage>
</organism>
<dbReference type="OrthoDB" id="9782855at2"/>
<dbReference type="CDD" id="cd02440">
    <property type="entry name" value="AdoMet_MTases"/>
    <property type="match status" value="1"/>
</dbReference>
<keyword evidence="7" id="KW-1185">Reference proteome</keyword>
<keyword evidence="5" id="KW-0443">Lipid metabolism</keyword>
<dbReference type="PANTHER" id="PTHR43667:SF1">
    <property type="entry name" value="CYCLOPROPANE-FATTY-ACYL-PHOSPHOLIPID SYNTHASE"/>
    <property type="match status" value="1"/>
</dbReference>